<dbReference type="InterPro" id="IPR010998">
    <property type="entry name" value="Integrase_recombinase_N"/>
</dbReference>
<accession>A0A1W1VUV7</accession>
<reference evidence="9 10" key="1">
    <citation type="submission" date="2017-04" db="EMBL/GenBank/DDBJ databases">
        <authorList>
            <person name="Afonso C.L."/>
            <person name="Miller P.J."/>
            <person name="Scott M.A."/>
            <person name="Spackman E."/>
            <person name="Goraichik I."/>
            <person name="Dimitrov K.M."/>
            <person name="Suarez D.L."/>
            <person name="Swayne D.E."/>
        </authorList>
    </citation>
    <scope>NUCLEOTIDE SEQUENCE [LARGE SCALE GENOMIC DNA]</scope>
    <source>
        <strain evidence="9 10">ToBE</strain>
    </source>
</reference>
<dbReference type="InterPro" id="IPR050090">
    <property type="entry name" value="Tyrosine_recombinase_XerCD"/>
</dbReference>
<dbReference type="Gene3D" id="1.10.150.130">
    <property type="match status" value="1"/>
</dbReference>
<dbReference type="InterPro" id="IPR004107">
    <property type="entry name" value="Integrase_SAM-like_N"/>
</dbReference>
<dbReference type="Pfam" id="PF13495">
    <property type="entry name" value="Phage_int_SAM_4"/>
    <property type="match status" value="1"/>
</dbReference>
<evidence type="ECO:0000256" key="4">
    <source>
        <dbReference type="ARBA" id="ARBA00023125"/>
    </source>
</evidence>
<keyword evidence="10" id="KW-1185">Reference proteome</keyword>
<keyword evidence="3" id="KW-0229">DNA integration</keyword>
<dbReference type="AlphaFoldDB" id="A0A1W1VUV7"/>
<evidence type="ECO:0000256" key="5">
    <source>
        <dbReference type="ARBA" id="ARBA00023172"/>
    </source>
</evidence>
<dbReference type="InterPro" id="IPR011010">
    <property type="entry name" value="DNA_brk_join_enz"/>
</dbReference>
<organism evidence="9 10">
    <name type="scientific">Thermanaeromonas toyohensis ToBE</name>
    <dbReference type="NCBI Taxonomy" id="698762"/>
    <lineage>
        <taxon>Bacteria</taxon>
        <taxon>Bacillati</taxon>
        <taxon>Bacillota</taxon>
        <taxon>Clostridia</taxon>
        <taxon>Neomoorellales</taxon>
        <taxon>Neomoorellaceae</taxon>
        <taxon>Thermanaeromonas</taxon>
    </lineage>
</organism>
<dbReference type="Gene3D" id="1.10.443.10">
    <property type="entry name" value="Intergrase catalytic core"/>
    <property type="match status" value="1"/>
</dbReference>
<evidence type="ECO:0000313" key="9">
    <source>
        <dbReference type="EMBL" id="SMB97155.1"/>
    </source>
</evidence>
<dbReference type="InterPro" id="IPR013762">
    <property type="entry name" value="Integrase-like_cat_sf"/>
</dbReference>
<gene>
    <name evidence="9" type="ORF">SAMN00808754_1771</name>
</gene>
<dbReference type="GO" id="GO:0006310">
    <property type="term" value="P:DNA recombination"/>
    <property type="evidence" value="ECO:0007669"/>
    <property type="project" value="UniProtKB-KW"/>
</dbReference>
<evidence type="ECO:0000256" key="3">
    <source>
        <dbReference type="ARBA" id="ARBA00022908"/>
    </source>
</evidence>
<dbReference type="Pfam" id="PF00589">
    <property type="entry name" value="Phage_integrase"/>
    <property type="match status" value="1"/>
</dbReference>
<feature type="domain" description="Core-binding (CB)" evidence="8">
    <location>
        <begin position="6"/>
        <end position="92"/>
    </location>
</feature>
<evidence type="ECO:0000256" key="6">
    <source>
        <dbReference type="PROSITE-ProRule" id="PRU01248"/>
    </source>
</evidence>
<name>A0A1W1VUV7_9FIRM</name>
<feature type="domain" description="Tyr recombinase" evidence="7">
    <location>
        <begin position="112"/>
        <end position="285"/>
    </location>
</feature>
<dbReference type="PANTHER" id="PTHR30349">
    <property type="entry name" value="PHAGE INTEGRASE-RELATED"/>
    <property type="match status" value="1"/>
</dbReference>
<evidence type="ECO:0000313" key="10">
    <source>
        <dbReference type="Proteomes" id="UP000192569"/>
    </source>
</evidence>
<dbReference type="GO" id="GO:0003677">
    <property type="term" value="F:DNA binding"/>
    <property type="evidence" value="ECO:0007669"/>
    <property type="project" value="UniProtKB-UniRule"/>
</dbReference>
<dbReference type="PROSITE" id="PS51900">
    <property type="entry name" value="CB"/>
    <property type="match status" value="1"/>
</dbReference>
<dbReference type="InterPro" id="IPR044068">
    <property type="entry name" value="CB"/>
</dbReference>
<comment type="function">
    <text evidence="1">Site-specific tyrosine recombinase, which acts by catalyzing the cutting and rejoining of the recombining DNA molecules.</text>
</comment>
<keyword evidence="4 6" id="KW-0238">DNA-binding</keyword>
<dbReference type="InterPro" id="IPR002104">
    <property type="entry name" value="Integrase_catalytic"/>
</dbReference>
<keyword evidence="5" id="KW-0233">DNA recombination</keyword>
<protein>
    <submittedName>
        <fullName evidence="9">Integrase/recombinase XerC</fullName>
    </submittedName>
</protein>
<sequence length="289" mass="33142">MDQQRNCSHNVFAPFLDFLVSQHLSENTMEAYYFDLQDFAQWYLQTTGESPRPELVTELDLAEYRQYLMRCMKPSTVNRRLAALKKWLSWAQDTGQIGRLPRLPKRVRQEKLAPRALNRKEQNALLRAVERSGNARDKALVYVLLFCGLRVGELVKLRVEDLEIKERVGRLAVKGKGDKYREVPVPSNVRRALREYLGERKSGPLFLGQRGPLTARGVQQILKKYAYWARIGHLTPHVLRHTCATNLLNKGVDLVKVAALLGHENLNTTAQYTRPTFEELAGAVETDDD</sequence>
<evidence type="ECO:0000256" key="1">
    <source>
        <dbReference type="ARBA" id="ARBA00003283"/>
    </source>
</evidence>
<dbReference type="PROSITE" id="PS51898">
    <property type="entry name" value="TYR_RECOMBINASE"/>
    <property type="match status" value="1"/>
</dbReference>
<comment type="similarity">
    <text evidence="2">Belongs to the 'phage' integrase family.</text>
</comment>
<evidence type="ECO:0000256" key="2">
    <source>
        <dbReference type="ARBA" id="ARBA00008857"/>
    </source>
</evidence>
<dbReference type="Proteomes" id="UP000192569">
    <property type="component" value="Chromosome I"/>
</dbReference>
<dbReference type="PANTHER" id="PTHR30349:SF41">
    <property type="entry name" value="INTEGRASE_RECOMBINASE PROTEIN MJ0367-RELATED"/>
    <property type="match status" value="1"/>
</dbReference>
<evidence type="ECO:0000259" key="8">
    <source>
        <dbReference type="PROSITE" id="PS51900"/>
    </source>
</evidence>
<dbReference type="EMBL" id="LT838272">
    <property type="protein sequence ID" value="SMB97155.1"/>
    <property type="molecule type" value="Genomic_DNA"/>
</dbReference>
<proteinExistence type="inferred from homology"/>
<dbReference type="GO" id="GO:0015074">
    <property type="term" value="P:DNA integration"/>
    <property type="evidence" value="ECO:0007669"/>
    <property type="project" value="UniProtKB-KW"/>
</dbReference>
<dbReference type="STRING" id="698762.SAMN00808754_1771"/>
<evidence type="ECO:0000259" key="7">
    <source>
        <dbReference type="PROSITE" id="PS51898"/>
    </source>
</evidence>
<dbReference type="RefSeq" id="WP_197686498.1">
    <property type="nucleotide sequence ID" value="NZ_LT838272.1"/>
</dbReference>
<dbReference type="SUPFAM" id="SSF56349">
    <property type="entry name" value="DNA breaking-rejoining enzymes"/>
    <property type="match status" value="1"/>
</dbReference>